<reference evidence="2" key="1">
    <citation type="submission" date="2020-11" db="EMBL/GenBank/DDBJ databases">
        <authorList>
            <person name="Tran Van P."/>
        </authorList>
    </citation>
    <scope>NUCLEOTIDE SEQUENCE</scope>
</reference>
<feature type="compositionally biased region" description="Polar residues" evidence="1">
    <location>
        <begin position="39"/>
        <end position="53"/>
    </location>
</feature>
<gene>
    <name evidence="2" type="ORF">TCMB3V08_LOCUS2071</name>
</gene>
<proteinExistence type="predicted"/>
<evidence type="ECO:0000313" key="2">
    <source>
        <dbReference type="EMBL" id="CAD7569331.1"/>
    </source>
</evidence>
<name>A0A7R9IYL9_TIMCA</name>
<evidence type="ECO:0000256" key="1">
    <source>
        <dbReference type="SAM" id="MobiDB-lite"/>
    </source>
</evidence>
<sequence length="66" mass="7482">MTRHASTIKSKRPRKESANPERRDVGGGLGAGRRREGRSFQQTQPLNPSQRLQTHPVVCERCQDLD</sequence>
<accession>A0A7R9IYL9</accession>
<feature type="region of interest" description="Disordered" evidence="1">
    <location>
        <begin position="1"/>
        <end position="66"/>
    </location>
</feature>
<organism evidence="2">
    <name type="scientific">Timema californicum</name>
    <name type="common">California timema</name>
    <name type="synonym">Walking stick</name>
    <dbReference type="NCBI Taxonomy" id="61474"/>
    <lineage>
        <taxon>Eukaryota</taxon>
        <taxon>Metazoa</taxon>
        <taxon>Ecdysozoa</taxon>
        <taxon>Arthropoda</taxon>
        <taxon>Hexapoda</taxon>
        <taxon>Insecta</taxon>
        <taxon>Pterygota</taxon>
        <taxon>Neoptera</taxon>
        <taxon>Polyneoptera</taxon>
        <taxon>Phasmatodea</taxon>
        <taxon>Timematodea</taxon>
        <taxon>Timematoidea</taxon>
        <taxon>Timematidae</taxon>
        <taxon>Timema</taxon>
    </lineage>
</organism>
<protein>
    <submittedName>
        <fullName evidence="2">(California timema) hypothetical protein</fullName>
    </submittedName>
</protein>
<dbReference type="EMBL" id="OE179637">
    <property type="protein sequence ID" value="CAD7569331.1"/>
    <property type="molecule type" value="Genomic_DNA"/>
</dbReference>
<feature type="compositionally biased region" description="Basic and acidic residues" evidence="1">
    <location>
        <begin position="15"/>
        <end position="25"/>
    </location>
</feature>
<dbReference type="AlphaFoldDB" id="A0A7R9IYL9"/>